<reference evidence="1 2" key="1">
    <citation type="journal article" date="2014" name="Genome Biol. Evol.">
        <title>The genome of the myxosporean Thelohanellus kitauei shows adaptations to nutrient acquisition within its fish host.</title>
        <authorList>
            <person name="Yang Y."/>
            <person name="Xiong J."/>
            <person name="Zhou Z."/>
            <person name="Huo F."/>
            <person name="Miao W."/>
            <person name="Ran C."/>
            <person name="Liu Y."/>
            <person name="Zhang J."/>
            <person name="Feng J."/>
            <person name="Wang M."/>
            <person name="Wang M."/>
            <person name="Wang L."/>
            <person name="Yao B."/>
        </authorList>
    </citation>
    <scope>NUCLEOTIDE SEQUENCE [LARGE SCALE GENOMIC DNA]</scope>
    <source>
        <strain evidence="1">Wuqing</strain>
    </source>
</reference>
<dbReference type="Proteomes" id="UP000031668">
    <property type="component" value="Unassembled WGS sequence"/>
</dbReference>
<name>A0A0C2MYK5_THEKT</name>
<sequence>METSLAGLRISPLAAKYRCPQPLLLIITVGAVCIQINNKPKARHQSRIHTYTRLFVPCYNIQATTCFKHSVLFKAHSARREYRLNKGQQFISRATNSAQRWYLLMTAHERPHKWFSVIRRIVDYWALLRDPTTSVLNATTLKQTTGAGITAAAGTRTCPPVVSHRIS</sequence>
<evidence type="ECO:0000313" key="2">
    <source>
        <dbReference type="Proteomes" id="UP000031668"/>
    </source>
</evidence>
<comment type="caution">
    <text evidence="1">The sequence shown here is derived from an EMBL/GenBank/DDBJ whole genome shotgun (WGS) entry which is preliminary data.</text>
</comment>
<dbReference type="EMBL" id="JWZT01002506">
    <property type="protein sequence ID" value="KII69220.1"/>
    <property type="molecule type" value="Genomic_DNA"/>
</dbReference>
<keyword evidence="2" id="KW-1185">Reference proteome</keyword>
<accession>A0A0C2MYK5</accession>
<organism evidence="1 2">
    <name type="scientific">Thelohanellus kitauei</name>
    <name type="common">Myxosporean</name>
    <dbReference type="NCBI Taxonomy" id="669202"/>
    <lineage>
        <taxon>Eukaryota</taxon>
        <taxon>Metazoa</taxon>
        <taxon>Cnidaria</taxon>
        <taxon>Myxozoa</taxon>
        <taxon>Myxosporea</taxon>
        <taxon>Bivalvulida</taxon>
        <taxon>Platysporina</taxon>
        <taxon>Myxobolidae</taxon>
        <taxon>Thelohanellus</taxon>
    </lineage>
</organism>
<evidence type="ECO:0000313" key="1">
    <source>
        <dbReference type="EMBL" id="KII69220.1"/>
    </source>
</evidence>
<protein>
    <submittedName>
        <fullName evidence="1">Uncharacterized protein</fullName>
    </submittedName>
</protein>
<proteinExistence type="predicted"/>
<gene>
    <name evidence="1" type="ORF">RF11_15294</name>
</gene>
<dbReference type="AlphaFoldDB" id="A0A0C2MYK5"/>